<feature type="coiled-coil region" evidence="1">
    <location>
        <begin position="25"/>
        <end position="59"/>
    </location>
</feature>
<reference evidence="4" key="1">
    <citation type="submission" date="2024-03" db="EMBL/GenBank/DDBJ databases">
        <title>Diverse circular DNA viruses in blood, oral, and fecal samples of captive lemurs.</title>
        <authorList>
            <person name="Paietta E.N."/>
            <person name="Kraberger S."/>
            <person name="Lund M.C."/>
            <person name="Custer J.M."/>
            <person name="Vargas K.M."/>
            <person name="Ehmke E.E."/>
            <person name="Yoder A.D."/>
            <person name="Varsani A."/>
        </authorList>
    </citation>
    <scope>NUCLEOTIDE SEQUENCE</scope>
    <source>
        <strain evidence="2">Duke_21_55</strain>
        <strain evidence="3">Duke_24SF_752</strain>
        <strain evidence="4">Duke_25FS_77</strain>
        <strain evidence="5">Duke_28FS_57</strain>
    </source>
</reference>
<proteinExistence type="predicted"/>
<dbReference type="EMBL" id="PP511604">
    <property type="protein sequence ID" value="XCD05874.1"/>
    <property type="molecule type" value="Genomic_DNA"/>
</dbReference>
<organism evidence="4">
    <name type="scientific">Dulem virus 211</name>
    <dbReference type="NCBI Taxonomy" id="3145688"/>
    <lineage>
        <taxon>Viruses</taxon>
        <taxon>Monodnaviria</taxon>
        <taxon>Sangervirae</taxon>
        <taxon>Phixviricota</taxon>
        <taxon>Malgrandaviricetes</taxon>
        <taxon>Petitvirales</taxon>
        <taxon>Microviridae</taxon>
        <taxon>Microvirus</taxon>
    </lineage>
</organism>
<evidence type="ECO:0000313" key="2">
    <source>
        <dbReference type="EMBL" id="XCD03957.1"/>
    </source>
</evidence>
<keyword evidence="1" id="KW-0175">Coiled coil</keyword>
<name>A0AAU8B484_9VIRU</name>
<evidence type="ECO:0000313" key="4">
    <source>
        <dbReference type="EMBL" id="XCD06365.1"/>
    </source>
</evidence>
<sequence>MAFSMLYGGNVMFKKIAWKILSKEINKILDKMTEKTLENENLKQRIKFLSWEIEKLKWTNRE</sequence>
<evidence type="ECO:0000313" key="5">
    <source>
        <dbReference type="EMBL" id="XCD07757.1"/>
    </source>
</evidence>
<accession>A0AAU8B484</accession>
<dbReference type="EMBL" id="PP511807">
    <property type="protein sequence ID" value="XCD07757.1"/>
    <property type="molecule type" value="Genomic_DNA"/>
</dbReference>
<evidence type="ECO:0000256" key="1">
    <source>
        <dbReference type="SAM" id="Coils"/>
    </source>
</evidence>
<protein>
    <submittedName>
        <fullName evidence="4">Uncharacterized protein</fullName>
    </submittedName>
</protein>
<dbReference type="EMBL" id="PP511405">
    <property type="protein sequence ID" value="XCD03957.1"/>
    <property type="molecule type" value="Genomic_DNA"/>
</dbReference>
<evidence type="ECO:0000313" key="3">
    <source>
        <dbReference type="EMBL" id="XCD05874.1"/>
    </source>
</evidence>
<dbReference type="EMBL" id="PP511662">
    <property type="protein sequence ID" value="XCD06365.1"/>
    <property type="molecule type" value="Genomic_DNA"/>
</dbReference>